<sequence length="111" mass="12798">MVCLDSVQRRMGCGLWLGSKSLFLFFFSFSFSSFFSWMNSDGLEPRRLSRVRGMEAARLGLGLDTDRQTYKIVTPVDTAVQSRLQNKTYIYIYIYTTRHSCIGTDKRGRVS</sequence>
<proteinExistence type="predicted"/>
<comment type="caution">
    <text evidence="2">The sequence shown here is derived from an EMBL/GenBank/DDBJ whole genome shotgun (WGS) entry which is preliminary data.</text>
</comment>
<dbReference type="AlphaFoldDB" id="A0AAE0J4F9"/>
<dbReference type="Proteomes" id="UP001286456">
    <property type="component" value="Unassembled WGS sequence"/>
</dbReference>
<keyword evidence="1" id="KW-1133">Transmembrane helix</keyword>
<organism evidence="2 3">
    <name type="scientific">Cercophora scortea</name>
    <dbReference type="NCBI Taxonomy" id="314031"/>
    <lineage>
        <taxon>Eukaryota</taxon>
        <taxon>Fungi</taxon>
        <taxon>Dikarya</taxon>
        <taxon>Ascomycota</taxon>
        <taxon>Pezizomycotina</taxon>
        <taxon>Sordariomycetes</taxon>
        <taxon>Sordariomycetidae</taxon>
        <taxon>Sordariales</taxon>
        <taxon>Lasiosphaeriaceae</taxon>
        <taxon>Cercophora</taxon>
    </lineage>
</organism>
<feature type="transmembrane region" description="Helical" evidence="1">
    <location>
        <begin position="21"/>
        <end position="38"/>
    </location>
</feature>
<reference evidence="2" key="2">
    <citation type="submission" date="2023-06" db="EMBL/GenBank/DDBJ databases">
        <authorList>
            <consortium name="Lawrence Berkeley National Laboratory"/>
            <person name="Haridas S."/>
            <person name="Hensen N."/>
            <person name="Bonometti L."/>
            <person name="Westerberg I."/>
            <person name="Brannstrom I.O."/>
            <person name="Guillou S."/>
            <person name="Cros-Aarteil S."/>
            <person name="Calhoun S."/>
            <person name="Kuo A."/>
            <person name="Mondo S."/>
            <person name="Pangilinan J."/>
            <person name="Riley R."/>
            <person name="Labutti K."/>
            <person name="Andreopoulos B."/>
            <person name="Lipzen A."/>
            <person name="Chen C."/>
            <person name="Yanf M."/>
            <person name="Daum C."/>
            <person name="Ng V."/>
            <person name="Clum A."/>
            <person name="Steindorff A."/>
            <person name="Ohm R."/>
            <person name="Martin F."/>
            <person name="Silar P."/>
            <person name="Natvig D."/>
            <person name="Lalanne C."/>
            <person name="Gautier V."/>
            <person name="Ament-Velasquez S.L."/>
            <person name="Kruys A."/>
            <person name="Hutchinson M.I."/>
            <person name="Powell A.J."/>
            <person name="Barry K."/>
            <person name="Miller A.N."/>
            <person name="Grigoriev I.V."/>
            <person name="Debuchy R."/>
            <person name="Gladieux P."/>
            <person name="Thoren M.H."/>
            <person name="Johannesson H."/>
        </authorList>
    </citation>
    <scope>NUCLEOTIDE SEQUENCE</scope>
    <source>
        <strain evidence="2">SMH4131-1</strain>
    </source>
</reference>
<accession>A0AAE0J4F9</accession>
<evidence type="ECO:0000313" key="2">
    <source>
        <dbReference type="EMBL" id="KAK3336778.1"/>
    </source>
</evidence>
<gene>
    <name evidence="2" type="ORF">B0T19DRAFT_50901</name>
</gene>
<evidence type="ECO:0000313" key="3">
    <source>
        <dbReference type="Proteomes" id="UP001286456"/>
    </source>
</evidence>
<dbReference type="EMBL" id="JAUEPO010000001">
    <property type="protein sequence ID" value="KAK3336778.1"/>
    <property type="molecule type" value="Genomic_DNA"/>
</dbReference>
<name>A0AAE0J4F9_9PEZI</name>
<keyword evidence="1" id="KW-0812">Transmembrane</keyword>
<keyword evidence="1" id="KW-0472">Membrane</keyword>
<protein>
    <submittedName>
        <fullName evidence="2">Uncharacterized protein</fullName>
    </submittedName>
</protein>
<reference evidence="2" key="1">
    <citation type="journal article" date="2023" name="Mol. Phylogenet. Evol.">
        <title>Genome-scale phylogeny and comparative genomics of the fungal order Sordariales.</title>
        <authorList>
            <person name="Hensen N."/>
            <person name="Bonometti L."/>
            <person name="Westerberg I."/>
            <person name="Brannstrom I.O."/>
            <person name="Guillou S."/>
            <person name="Cros-Aarteil S."/>
            <person name="Calhoun S."/>
            <person name="Haridas S."/>
            <person name="Kuo A."/>
            <person name="Mondo S."/>
            <person name="Pangilinan J."/>
            <person name="Riley R."/>
            <person name="LaButti K."/>
            <person name="Andreopoulos B."/>
            <person name="Lipzen A."/>
            <person name="Chen C."/>
            <person name="Yan M."/>
            <person name="Daum C."/>
            <person name="Ng V."/>
            <person name="Clum A."/>
            <person name="Steindorff A."/>
            <person name="Ohm R.A."/>
            <person name="Martin F."/>
            <person name="Silar P."/>
            <person name="Natvig D.O."/>
            <person name="Lalanne C."/>
            <person name="Gautier V."/>
            <person name="Ament-Velasquez S.L."/>
            <person name="Kruys A."/>
            <person name="Hutchinson M.I."/>
            <person name="Powell A.J."/>
            <person name="Barry K."/>
            <person name="Miller A.N."/>
            <person name="Grigoriev I.V."/>
            <person name="Debuchy R."/>
            <person name="Gladieux P."/>
            <person name="Hiltunen Thoren M."/>
            <person name="Johannesson H."/>
        </authorList>
    </citation>
    <scope>NUCLEOTIDE SEQUENCE</scope>
    <source>
        <strain evidence="2">SMH4131-1</strain>
    </source>
</reference>
<keyword evidence="3" id="KW-1185">Reference proteome</keyword>
<evidence type="ECO:0000256" key="1">
    <source>
        <dbReference type="SAM" id="Phobius"/>
    </source>
</evidence>